<dbReference type="AlphaFoldDB" id="E1SUU0"/>
<feature type="transmembrane region" description="Helical" evidence="6">
    <location>
        <begin position="106"/>
        <end position="124"/>
    </location>
</feature>
<evidence type="ECO:0000313" key="8">
    <source>
        <dbReference type="Proteomes" id="UP000006683"/>
    </source>
</evidence>
<dbReference type="Pfam" id="PF01943">
    <property type="entry name" value="Polysacc_synt"/>
    <property type="match status" value="1"/>
</dbReference>
<dbReference type="InterPro" id="IPR050833">
    <property type="entry name" value="Poly_Biosynth_Transport"/>
</dbReference>
<dbReference type="EMBL" id="CP002209">
    <property type="protein sequence ID" value="ADN75281.1"/>
    <property type="molecule type" value="Genomic_DNA"/>
</dbReference>
<dbReference type="RefSeq" id="WP_013344587.1">
    <property type="nucleotide sequence ID" value="NC_014541.1"/>
</dbReference>
<evidence type="ECO:0000313" key="7">
    <source>
        <dbReference type="EMBL" id="ADN75281.1"/>
    </source>
</evidence>
<keyword evidence="5 6" id="KW-0472">Membrane</keyword>
<dbReference type="eggNOG" id="COG2244">
    <property type="taxonomic scope" value="Bacteria"/>
</dbReference>
<feature type="transmembrane region" description="Helical" evidence="6">
    <location>
        <begin position="274"/>
        <end position="295"/>
    </location>
</feature>
<dbReference type="Proteomes" id="UP000006683">
    <property type="component" value="Chromosome"/>
</dbReference>
<organism evidence="7 8">
    <name type="scientific">Ferrimonas balearica (strain DSM 9799 / CCM 4581 / KCTC 23876 / PAT)</name>
    <dbReference type="NCBI Taxonomy" id="550540"/>
    <lineage>
        <taxon>Bacteria</taxon>
        <taxon>Pseudomonadati</taxon>
        <taxon>Pseudomonadota</taxon>
        <taxon>Gammaproteobacteria</taxon>
        <taxon>Alteromonadales</taxon>
        <taxon>Ferrimonadaceae</taxon>
        <taxon>Ferrimonas</taxon>
    </lineage>
</organism>
<feature type="transmembrane region" description="Helical" evidence="6">
    <location>
        <begin position="7"/>
        <end position="26"/>
    </location>
</feature>
<feature type="transmembrane region" description="Helical" evidence="6">
    <location>
        <begin position="32"/>
        <end position="50"/>
    </location>
</feature>
<name>E1SUU0_FERBD</name>
<protein>
    <submittedName>
        <fullName evidence="7">Polysaccharide biosynthesis protein</fullName>
    </submittedName>
</protein>
<reference evidence="7 8" key="1">
    <citation type="journal article" date="2010" name="Stand. Genomic Sci.">
        <title>Complete genome sequence of Ferrimonas balearica type strain (PAT).</title>
        <authorList>
            <person name="Nolan M."/>
            <person name="Sikorski J."/>
            <person name="Davenport K."/>
            <person name="Lucas S."/>
            <person name="Glavina Del Rio T."/>
            <person name="Tice H."/>
            <person name="Cheng J."/>
            <person name="Goodwin L."/>
            <person name="Pitluck S."/>
            <person name="Liolios K."/>
            <person name="Ivanova N."/>
            <person name="Mavromatis K."/>
            <person name="Ovchinnikova G."/>
            <person name="Pati A."/>
            <person name="Chen A."/>
            <person name="Palaniappan K."/>
            <person name="Land M."/>
            <person name="Hauser L."/>
            <person name="Chang Y."/>
            <person name="Jeffries C."/>
            <person name="Tapia R."/>
            <person name="Brettin T."/>
            <person name="Detter J."/>
            <person name="Han C."/>
            <person name="Yasawong M."/>
            <person name="Rohde M."/>
            <person name="Tindall B."/>
            <person name="Goker M."/>
            <person name="Woyke T."/>
            <person name="Bristow J."/>
            <person name="Eisen J."/>
            <person name="Markowitz V."/>
            <person name="Hugenholtz P."/>
            <person name="Kyrpides N."/>
            <person name="Klenk H."/>
            <person name="Lapidus A."/>
        </authorList>
    </citation>
    <scope>NUCLEOTIDE SEQUENCE [LARGE SCALE GENOMIC DNA]</scope>
    <source>
        <strain evidence="8">DSM 9799 / CCM 4581 / KCTC 23876 / PAT</strain>
    </source>
</reference>
<dbReference type="GeneID" id="67184072"/>
<evidence type="ECO:0000256" key="3">
    <source>
        <dbReference type="ARBA" id="ARBA00022692"/>
    </source>
</evidence>
<keyword evidence="8" id="KW-1185">Reference proteome</keyword>
<feature type="transmembrane region" description="Helical" evidence="6">
    <location>
        <begin position="161"/>
        <end position="181"/>
    </location>
</feature>
<dbReference type="GO" id="GO:0005886">
    <property type="term" value="C:plasma membrane"/>
    <property type="evidence" value="ECO:0007669"/>
    <property type="project" value="UniProtKB-SubCell"/>
</dbReference>
<sequence length="405" mass="45154">MRFIISFLVRSCGLGAGFILSILLARTYDKEVVGGFFLFVQLVTLCAMVMRYGSDNSLLKLSQYFSREDKVSVLKLSSQYALRIIIPFLVFLPLINYFWFGNNIEFVLLIIACLLPYSFIQFSGEYLKGIGNQNNGIILQVVLIPVLMLFLVSFFPNRPEILYTICVLICFIASALGWRNYKEPKVFTRGNLLEEYQKGLSAYFYVSVLNVVIATMDTIMIAIVSTADSVAEYNIANKVALISSVVLVVVNGLIGPIFSSLWNEGKQEELVKKFTSITGYMMLIAVAIFTLAVGFGREFLIAFFGSDYESSYTLLVVLSFAQAVVLATGPVAFLLMMTGHTQYHRRSLNIAIACNVTLNLILIPLYGAIGAAWATSISLILKNIYSLAMANRIFKMTDLIFGKVR</sequence>
<comment type="subcellular location">
    <subcellularLocation>
        <location evidence="1">Cell membrane</location>
        <topology evidence="1">Multi-pass membrane protein</topology>
    </subcellularLocation>
</comment>
<feature type="transmembrane region" description="Helical" evidence="6">
    <location>
        <begin position="136"/>
        <end position="155"/>
    </location>
</feature>
<evidence type="ECO:0000256" key="2">
    <source>
        <dbReference type="ARBA" id="ARBA00022475"/>
    </source>
</evidence>
<dbReference type="PANTHER" id="PTHR30250:SF11">
    <property type="entry name" value="O-ANTIGEN TRANSPORTER-RELATED"/>
    <property type="match status" value="1"/>
</dbReference>
<feature type="transmembrane region" description="Helical" evidence="6">
    <location>
        <begin position="315"/>
        <end position="336"/>
    </location>
</feature>
<accession>E1SUU0</accession>
<evidence type="ECO:0000256" key="6">
    <source>
        <dbReference type="SAM" id="Phobius"/>
    </source>
</evidence>
<dbReference type="InterPro" id="IPR002797">
    <property type="entry name" value="Polysacc_synth"/>
</dbReference>
<keyword evidence="2" id="KW-1003">Cell membrane</keyword>
<dbReference type="OrthoDB" id="103403at2"/>
<evidence type="ECO:0000256" key="1">
    <source>
        <dbReference type="ARBA" id="ARBA00004651"/>
    </source>
</evidence>
<feature type="transmembrane region" description="Helical" evidence="6">
    <location>
        <begin position="202"/>
        <end position="227"/>
    </location>
</feature>
<proteinExistence type="predicted"/>
<keyword evidence="4 6" id="KW-1133">Transmembrane helix</keyword>
<dbReference type="STRING" id="550540.Fbal_1072"/>
<dbReference type="KEGG" id="fbl:Fbal_1072"/>
<feature type="transmembrane region" description="Helical" evidence="6">
    <location>
        <begin position="80"/>
        <end position="100"/>
    </location>
</feature>
<dbReference type="HOGENOM" id="CLU_022017_5_1_6"/>
<evidence type="ECO:0000256" key="4">
    <source>
        <dbReference type="ARBA" id="ARBA00022989"/>
    </source>
</evidence>
<dbReference type="PANTHER" id="PTHR30250">
    <property type="entry name" value="PST FAMILY PREDICTED COLANIC ACID TRANSPORTER"/>
    <property type="match status" value="1"/>
</dbReference>
<gene>
    <name evidence="7" type="ordered locus">Fbal_1072</name>
</gene>
<feature type="transmembrane region" description="Helical" evidence="6">
    <location>
        <begin position="239"/>
        <end position="262"/>
    </location>
</feature>
<keyword evidence="3 6" id="KW-0812">Transmembrane</keyword>
<evidence type="ECO:0000256" key="5">
    <source>
        <dbReference type="ARBA" id="ARBA00023136"/>
    </source>
</evidence>